<dbReference type="AlphaFoldDB" id="A0AAW0GFX1"/>
<dbReference type="Gene3D" id="1.10.510.10">
    <property type="entry name" value="Transferase(Phosphotransferase) domain 1"/>
    <property type="match status" value="1"/>
</dbReference>
<organism evidence="3 4">
    <name type="scientific">Cerrena zonata</name>
    <dbReference type="NCBI Taxonomy" id="2478898"/>
    <lineage>
        <taxon>Eukaryota</taxon>
        <taxon>Fungi</taxon>
        <taxon>Dikarya</taxon>
        <taxon>Basidiomycota</taxon>
        <taxon>Agaricomycotina</taxon>
        <taxon>Agaricomycetes</taxon>
        <taxon>Polyporales</taxon>
        <taxon>Cerrenaceae</taxon>
        <taxon>Cerrena</taxon>
    </lineage>
</organism>
<reference evidence="3 4" key="1">
    <citation type="submission" date="2022-09" db="EMBL/GenBank/DDBJ databases">
        <authorList>
            <person name="Palmer J.M."/>
        </authorList>
    </citation>
    <scope>NUCLEOTIDE SEQUENCE [LARGE SCALE GENOMIC DNA]</scope>
    <source>
        <strain evidence="3 4">DSM 7382</strain>
    </source>
</reference>
<keyword evidence="4" id="KW-1185">Reference proteome</keyword>
<evidence type="ECO:0000313" key="4">
    <source>
        <dbReference type="Proteomes" id="UP001385951"/>
    </source>
</evidence>
<dbReference type="InterPro" id="IPR040976">
    <property type="entry name" value="Pkinase_fungal"/>
</dbReference>
<name>A0AAW0GFX1_9APHY</name>
<protein>
    <recommendedName>
        <fullName evidence="2">Fungal-type protein kinase domain-containing protein</fullName>
    </recommendedName>
</protein>
<dbReference type="SUPFAM" id="SSF56112">
    <property type="entry name" value="Protein kinase-like (PK-like)"/>
    <property type="match status" value="1"/>
</dbReference>
<dbReference type="EMBL" id="JASBNA010000011">
    <property type="protein sequence ID" value="KAK7688381.1"/>
    <property type="molecule type" value="Genomic_DNA"/>
</dbReference>
<accession>A0AAW0GFX1</accession>
<dbReference type="Pfam" id="PF17667">
    <property type="entry name" value="Pkinase_fungal"/>
    <property type="match status" value="1"/>
</dbReference>
<comment type="caution">
    <text evidence="3">The sequence shown here is derived from an EMBL/GenBank/DDBJ whole genome shotgun (WGS) entry which is preliminary data.</text>
</comment>
<evidence type="ECO:0000256" key="1">
    <source>
        <dbReference type="SAM" id="MobiDB-lite"/>
    </source>
</evidence>
<dbReference type="Proteomes" id="UP001385951">
    <property type="component" value="Unassembled WGS sequence"/>
</dbReference>
<dbReference type="PANTHER" id="PTHR38248:SF2">
    <property type="entry name" value="FUNK1 11"/>
    <property type="match status" value="1"/>
</dbReference>
<evidence type="ECO:0000313" key="3">
    <source>
        <dbReference type="EMBL" id="KAK7688381.1"/>
    </source>
</evidence>
<gene>
    <name evidence="3" type="ORF">QCA50_008754</name>
</gene>
<dbReference type="PANTHER" id="PTHR38248">
    <property type="entry name" value="FUNK1 6"/>
    <property type="match status" value="1"/>
</dbReference>
<proteinExistence type="predicted"/>
<feature type="region of interest" description="Disordered" evidence="1">
    <location>
        <begin position="633"/>
        <end position="653"/>
    </location>
</feature>
<evidence type="ECO:0000259" key="2">
    <source>
        <dbReference type="Pfam" id="PF17667"/>
    </source>
</evidence>
<feature type="domain" description="Fungal-type protein kinase" evidence="2">
    <location>
        <begin position="167"/>
        <end position="524"/>
    </location>
</feature>
<sequence length="653" mass="75763">MNPYSFASDSLTDTKQAHRNVAMHTHGCTIGPMPVQDFLDTFLPLAKHPSTKKRPIVFHRIPTGRRNRYKRFIKDIDDSRICPGFEFVPLSADTEIESNHAPKFSPVIAVYPPGATRKTLCDWSHMDFFIEWRPDDDFDGYRNTFEDSQILDDDSVKAFEIRGRMFTYAARLMDYQHRLFVFAVDIRGDCARLYRFDSSCVVVSDLIYFRKDPRPLDEFFARYSVLSPAQRGYDPTVTPANDVEKALFRARIKDYYRRAERNNLRTHPDVEVLKGKILKIQVNDINGGIHWYLACKCSTIPVNILPCGRLTRGFIATPVSSDETDPDHETRQLFWLKDCWRPDSKEPEASIYYKLKAKGVPNLPNIRCAGDVLVDSWPQETMNDRLLSEADTEFWRRPTDVIHHMIHHRIVAEVLIPLERVENARDLLLVGRDYLTTIATTFHEANMFHRDLCKGNLMMSERRTNSKGPWEILNDWDQAKDTDAEPSKRAGTWQFMSISLLGDATKPHDIFDDLESLLWVLLFIAVHCFKYKGRFPMQIFNEVADYVNGDGGRTTMGGDAKMWWIQRTRITFECKPLQDFFESFRRFRREHLSKIADSVESEDEKKALEAYEAEIQQDIYGLVSHFDNILNDPNTDWTGQEARGNQPNEIPQA</sequence>
<dbReference type="InterPro" id="IPR011009">
    <property type="entry name" value="Kinase-like_dom_sf"/>
</dbReference>